<dbReference type="AlphaFoldDB" id="A0AA39X9I9"/>
<accession>A0AA39X9I9</accession>
<feature type="compositionally biased region" description="Basic and acidic residues" evidence="1">
    <location>
        <begin position="10"/>
        <end position="20"/>
    </location>
</feature>
<evidence type="ECO:0008006" key="4">
    <source>
        <dbReference type="Google" id="ProtNLM"/>
    </source>
</evidence>
<dbReference type="PANTHER" id="PTHR33604">
    <property type="entry name" value="OSJNBA0004B13.7 PROTEIN"/>
    <property type="match status" value="1"/>
</dbReference>
<evidence type="ECO:0000313" key="3">
    <source>
        <dbReference type="Proteomes" id="UP001174934"/>
    </source>
</evidence>
<comment type="caution">
    <text evidence="2">The sequence shown here is derived from an EMBL/GenBank/DDBJ whole genome shotgun (WGS) entry which is preliminary data.</text>
</comment>
<sequence>MVSLFLSNEELGKKDDDHKPTKLPPIRAPQWNAARVPPRKTLKRLAIALAVAVFLYIFIKNIPNDLPIRDRRRPVYYTGQSDEGDLAAVPKHKPQAAKPNPHSPGGPKGGSGGSAAAERVPPSSGYNGAVRLPHLAVSLQAIYGTRGSWNANKNVMFAASSLKSAAALLPMACQMGTELRSYVHFALMGGSEISLDDLRTANGIDDSCEVIFHDARPDHPAASTDRRLGYSAERALYHINTYMHPQAVFADGSRTEDYFFLDALRSAAPPLQLSLIELPEGAPSRLGWMTKLDSASLAAWNKVSIDILIHAPPGGSGSLIRLLKSLSAADFTACAIPHLTIELPHKLDPPTAQFLETFRWPPADAYNPTHVQQLTLRHRIPRTSLTEEESSVRFLESFWPADPRHSHILVLSPQAELSPRFFHYLKYSVLEYLHSSAAVLQEWDSRLMGISLDLPSTLLDASEPFKAPSLRKNADPRSRPAGRLATEPSPFLWQAPNSNAVLYMGQKWIELHGLVSKVLELQHTTSQQLSPFFSKKLVSKRYPSWLEHALRLSRARGYWTLYPSQRTASNLAAVHIDLYRAPEEYAQEEEQQVARDISPAAVAEMALAAKSPPLLDSLPAGGNLMSFDDMPLLLWDGRSAVKLQDLDAEAADYAAEFRRAVGGCEALGPDELVPRRGSVRDLFCSREN</sequence>
<evidence type="ECO:0000313" key="2">
    <source>
        <dbReference type="EMBL" id="KAK0629821.1"/>
    </source>
</evidence>
<dbReference type="PANTHER" id="PTHR33604:SF3">
    <property type="entry name" value="OSJNBA0004B13.7 PROTEIN"/>
    <property type="match status" value="1"/>
</dbReference>
<proteinExistence type="predicted"/>
<dbReference type="Proteomes" id="UP001174934">
    <property type="component" value="Unassembled WGS sequence"/>
</dbReference>
<dbReference type="EMBL" id="JAULSR010000002">
    <property type="protein sequence ID" value="KAK0629821.1"/>
    <property type="molecule type" value="Genomic_DNA"/>
</dbReference>
<keyword evidence="3" id="KW-1185">Reference proteome</keyword>
<name>A0AA39X9I9_9PEZI</name>
<reference evidence="2" key="1">
    <citation type="submission" date="2023-06" db="EMBL/GenBank/DDBJ databases">
        <title>Genome-scale phylogeny and comparative genomics of the fungal order Sordariales.</title>
        <authorList>
            <consortium name="Lawrence Berkeley National Laboratory"/>
            <person name="Hensen N."/>
            <person name="Bonometti L."/>
            <person name="Westerberg I."/>
            <person name="Brannstrom I.O."/>
            <person name="Guillou S."/>
            <person name="Cros-Aarteil S."/>
            <person name="Calhoun S."/>
            <person name="Haridas S."/>
            <person name="Kuo A."/>
            <person name="Mondo S."/>
            <person name="Pangilinan J."/>
            <person name="Riley R."/>
            <person name="LaButti K."/>
            <person name="Andreopoulos B."/>
            <person name="Lipzen A."/>
            <person name="Chen C."/>
            <person name="Yanf M."/>
            <person name="Daum C."/>
            <person name="Ng V."/>
            <person name="Clum A."/>
            <person name="Steindorff A."/>
            <person name="Ohm R."/>
            <person name="Martin F."/>
            <person name="Silar P."/>
            <person name="Natvig D."/>
            <person name="Lalanne C."/>
            <person name="Gautier V."/>
            <person name="Ament-velasquez S.L."/>
            <person name="Kruys A."/>
            <person name="Hutchinson M.I."/>
            <person name="Powell A.J."/>
            <person name="Barry K."/>
            <person name="Miller A.N."/>
            <person name="Grigoriev I.V."/>
            <person name="Debuchy R."/>
            <person name="Gladieux P."/>
            <person name="Thoren M.H."/>
            <person name="Johannesson H."/>
        </authorList>
    </citation>
    <scope>NUCLEOTIDE SEQUENCE</scope>
    <source>
        <strain evidence="2">SMH3391-2</strain>
    </source>
</reference>
<organism evidence="2 3">
    <name type="scientific">Bombardia bombarda</name>
    <dbReference type="NCBI Taxonomy" id="252184"/>
    <lineage>
        <taxon>Eukaryota</taxon>
        <taxon>Fungi</taxon>
        <taxon>Dikarya</taxon>
        <taxon>Ascomycota</taxon>
        <taxon>Pezizomycotina</taxon>
        <taxon>Sordariomycetes</taxon>
        <taxon>Sordariomycetidae</taxon>
        <taxon>Sordariales</taxon>
        <taxon>Lasiosphaeriaceae</taxon>
        <taxon>Bombardia</taxon>
    </lineage>
</organism>
<gene>
    <name evidence="2" type="ORF">B0T17DRAFT_487064</name>
</gene>
<feature type="region of interest" description="Disordered" evidence="1">
    <location>
        <begin position="465"/>
        <end position="485"/>
    </location>
</feature>
<feature type="region of interest" description="Disordered" evidence="1">
    <location>
        <begin position="1"/>
        <end position="28"/>
    </location>
</feature>
<feature type="region of interest" description="Disordered" evidence="1">
    <location>
        <begin position="91"/>
        <end position="122"/>
    </location>
</feature>
<evidence type="ECO:0000256" key="1">
    <source>
        <dbReference type="SAM" id="MobiDB-lite"/>
    </source>
</evidence>
<protein>
    <recommendedName>
        <fullName evidence="4">Glycosyltransferase 2</fullName>
    </recommendedName>
</protein>